<keyword evidence="2" id="KW-1185">Reference proteome</keyword>
<gene>
    <name evidence="1" type="ORF">C8A01DRAFT_37057</name>
</gene>
<sequence>MADDTRNPGLPGILRLTPHLRRRIYGLVWATPWLNQDRGSKVTWRSKRDVFDLCGLCMSEFKWSSSERDCLPPAGFCSLLLSCRTIYSEASALLYSSNWFFCHYATSQSLAPLRALRPETVASLTYLKVVLNQASCHCRESEAGRRGPCCDETRIYNIYYGHKQAGPKEQSQSGCWYHRGQAVHDLPLRRSHASMKPMLTEWHKTAAYLGKHATPGQLELSVVCDVYSRDVQLAKMVVDALRHFPPLKDCHIRLSRTPDPTLRDLARDAVLTSRGIQRVSTLTSPPPPLPVPVAARLTGLPRELRLRILEYTDLIPPLKEVMWTRQHGKYVAIRAACPRWEGMGNHGYEPDIHHGCQFSRCSARPLPEDSIGCFCGLTHAAFSSTCRCWAPPTPLFLISRLLYQDATLVFFSENRFAIIDSGMLPVFGPPRHSGYNEHRLAACQFLRDVVPASCLGYLRFLELVFPPDVAGDWPKKGGPVLGDWSETIDQVSDKLNLPALTIRVLAVYHEDEDANDVLLSGHDAKHTMESYFHLLQPLTRLAGTDGLAGFHADLTWPWRRTQATYERGSDYLRQQETDKWMQGRERWLKERAERFVLGDRYDRLRLKTGAQEPETGAWWKIFVRDY</sequence>
<dbReference type="Proteomes" id="UP001303115">
    <property type="component" value="Unassembled WGS sequence"/>
</dbReference>
<dbReference type="PANTHER" id="PTHR42085">
    <property type="entry name" value="F-BOX DOMAIN-CONTAINING PROTEIN"/>
    <property type="match status" value="1"/>
</dbReference>
<accession>A0AAN6PDR1</accession>
<dbReference type="AlphaFoldDB" id="A0AAN6PDR1"/>
<evidence type="ECO:0000313" key="1">
    <source>
        <dbReference type="EMBL" id="KAK4039011.1"/>
    </source>
</evidence>
<comment type="caution">
    <text evidence="1">The sequence shown here is derived from an EMBL/GenBank/DDBJ whole genome shotgun (WGS) entry which is preliminary data.</text>
</comment>
<evidence type="ECO:0008006" key="3">
    <source>
        <dbReference type="Google" id="ProtNLM"/>
    </source>
</evidence>
<name>A0AAN6PDR1_9PEZI</name>
<dbReference type="InterPro" id="IPR038883">
    <property type="entry name" value="AN11006-like"/>
</dbReference>
<organism evidence="1 2">
    <name type="scientific">Parachaetomium inaequale</name>
    <dbReference type="NCBI Taxonomy" id="2588326"/>
    <lineage>
        <taxon>Eukaryota</taxon>
        <taxon>Fungi</taxon>
        <taxon>Dikarya</taxon>
        <taxon>Ascomycota</taxon>
        <taxon>Pezizomycotina</taxon>
        <taxon>Sordariomycetes</taxon>
        <taxon>Sordariomycetidae</taxon>
        <taxon>Sordariales</taxon>
        <taxon>Chaetomiaceae</taxon>
        <taxon>Parachaetomium</taxon>
    </lineage>
</organism>
<evidence type="ECO:0000313" key="2">
    <source>
        <dbReference type="Proteomes" id="UP001303115"/>
    </source>
</evidence>
<dbReference type="PANTHER" id="PTHR42085:SF2">
    <property type="entry name" value="F-BOX DOMAIN-CONTAINING PROTEIN"/>
    <property type="match status" value="1"/>
</dbReference>
<dbReference type="EMBL" id="MU854413">
    <property type="protein sequence ID" value="KAK4039011.1"/>
    <property type="molecule type" value="Genomic_DNA"/>
</dbReference>
<reference evidence="2" key="1">
    <citation type="journal article" date="2023" name="Mol. Phylogenet. Evol.">
        <title>Genome-scale phylogeny and comparative genomics of the fungal order Sordariales.</title>
        <authorList>
            <person name="Hensen N."/>
            <person name="Bonometti L."/>
            <person name="Westerberg I."/>
            <person name="Brannstrom I.O."/>
            <person name="Guillou S."/>
            <person name="Cros-Aarteil S."/>
            <person name="Calhoun S."/>
            <person name="Haridas S."/>
            <person name="Kuo A."/>
            <person name="Mondo S."/>
            <person name="Pangilinan J."/>
            <person name="Riley R."/>
            <person name="LaButti K."/>
            <person name="Andreopoulos B."/>
            <person name="Lipzen A."/>
            <person name="Chen C."/>
            <person name="Yan M."/>
            <person name="Daum C."/>
            <person name="Ng V."/>
            <person name="Clum A."/>
            <person name="Steindorff A."/>
            <person name="Ohm R.A."/>
            <person name="Martin F."/>
            <person name="Silar P."/>
            <person name="Natvig D.O."/>
            <person name="Lalanne C."/>
            <person name="Gautier V."/>
            <person name="Ament-Velasquez S.L."/>
            <person name="Kruys A."/>
            <person name="Hutchinson M.I."/>
            <person name="Powell A.J."/>
            <person name="Barry K."/>
            <person name="Miller A.N."/>
            <person name="Grigoriev I.V."/>
            <person name="Debuchy R."/>
            <person name="Gladieux P."/>
            <person name="Hiltunen Thoren M."/>
            <person name="Johannesson H."/>
        </authorList>
    </citation>
    <scope>NUCLEOTIDE SEQUENCE [LARGE SCALE GENOMIC DNA]</scope>
    <source>
        <strain evidence="2">CBS 284.82</strain>
    </source>
</reference>
<proteinExistence type="predicted"/>
<protein>
    <recommendedName>
        <fullName evidence="3">F-box domain-containing protein</fullName>
    </recommendedName>
</protein>